<keyword evidence="16" id="KW-1185">Reference proteome</keyword>
<dbReference type="GO" id="GO:0005634">
    <property type="term" value="C:nucleus"/>
    <property type="evidence" value="ECO:0007669"/>
    <property type="project" value="TreeGrafter"/>
</dbReference>
<keyword evidence="5 10" id="KW-0863">Zinc-finger</keyword>
<keyword evidence="7 11" id="KW-0378">Hydrolase</keyword>
<accession>A0A1V9ZP45</accession>
<dbReference type="InterPro" id="IPR001607">
    <property type="entry name" value="Znf_UBP"/>
</dbReference>
<dbReference type="GO" id="GO:0006508">
    <property type="term" value="P:proteolysis"/>
    <property type="evidence" value="ECO:0007669"/>
    <property type="project" value="UniProtKB-KW"/>
</dbReference>
<evidence type="ECO:0000256" key="2">
    <source>
        <dbReference type="ARBA" id="ARBA00009085"/>
    </source>
</evidence>
<evidence type="ECO:0000256" key="6">
    <source>
        <dbReference type="ARBA" id="ARBA00022786"/>
    </source>
</evidence>
<keyword evidence="4" id="KW-0479">Metal-binding</keyword>
<evidence type="ECO:0000256" key="8">
    <source>
        <dbReference type="ARBA" id="ARBA00022807"/>
    </source>
</evidence>
<keyword evidence="9" id="KW-0862">Zinc</keyword>
<dbReference type="SUPFAM" id="SSF54001">
    <property type="entry name" value="Cysteine proteinases"/>
    <property type="match status" value="1"/>
</dbReference>
<dbReference type="AlphaFoldDB" id="A0A1V9ZP45"/>
<dbReference type="PANTHER" id="PTHR24006:SF888">
    <property type="entry name" value="UBIQUITIN CARBOXYL-TERMINAL HYDROLASE 30"/>
    <property type="match status" value="1"/>
</dbReference>
<evidence type="ECO:0000256" key="1">
    <source>
        <dbReference type="ARBA" id="ARBA00000707"/>
    </source>
</evidence>
<dbReference type="PROSITE" id="PS50271">
    <property type="entry name" value="ZF_UBP"/>
    <property type="match status" value="1"/>
</dbReference>
<sequence>MTDSKKECRHVSSAYNNSQLRKRLKAGGLHCCELCEGGVSLSKKEKKSSKQVKIVSSLEDVKGNTVCITCGFIGCNDEKKNHTQEHLSKHAKHYCVFRMGTQDVWCSKCDDVVVGTSHKVIAVLDEIKKSYENIILSKAKHMHMYASVESTPKTSKEEEIALPVETTKKKSKTKKTKVKEESDEESLTPQEVLPVSGNISILKLIIQCDKGLMNLGNTCYFNSTIQSLKCIFSVELADEVKNEIKQLEKAPVAQSLLEFIDAIVIPKKSGKSIYNPGQLLTGIRETCRQFRNKNQQDAYELYLALVWAIDDEYQRKSNTAPENTASNNDMKQIIIKTDQDDAKSGTVSLMVPSSASVEEIEVLVAKKLKLKQDDMILTGTTRPALNTEPQPSFVCNTLLGALVNSVTCHTCNNVSKSFDDCISISVAIPKVQDDAIVSLEDCISTFTAVNKLVADESSSSGYRCEKCNSNEKDSTKSSLQDASVQMMLYGLPKVLVVHLKRLTRLRKKSRHVQFSTQMDFAKFVEQPLYGPHQKTLYNLQAVIVHMGNRFGGHYVAYVKYPDSWYYTSDSNVQRVSEAIVLKAEAYMLFYTRE</sequence>
<organism evidence="15 16">
    <name type="scientific">Thraustotheca clavata</name>
    <dbReference type="NCBI Taxonomy" id="74557"/>
    <lineage>
        <taxon>Eukaryota</taxon>
        <taxon>Sar</taxon>
        <taxon>Stramenopiles</taxon>
        <taxon>Oomycota</taxon>
        <taxon>Saprolegniomycetes</taxon>
        <taxon>Saprolegniales</taxon>
        <taxon>Achlyaceae</taxon>
        <taxon>Thraustotheca</taxon>
    </lineage>
</organism>
<dbReference type="OrthoDB" id="289038at2759"/>
<feature type="domain" description="USP" evidence="13">
    <location>
        <begin position="210"/>
        <end position="593"/>
    </location>
</feature>
<dbReference type="EC" id="3.4.19.12" evidence="11"/>
<dbReference type="GO" id="GO:0016579">
    <property type="term" value="P:protein deubiquitination"/>
    <property type="evidence" value="ECO:0007669"/>
    <property type="project" value="InterPro"/>
</dbReference>
<dbReference type="InterPro" id="IPR038765">
    <property type="entry name" value="Papain-like_cys_pep_sf"/>
</dbReference>
<evidence type="ECO:0000313" key="15">
    <source>
        <dbReference type="EMBL" id="OQR99764.1"/>
    </source>
</evidence>
<dbReference type="PROSITE" id="PS00972">
    <property type="entry name" value="USP_1"/>
    <property type="match status" value="1"/>
</dbReference>
<dbReference type="PANTHER" id="PTHR24006">
    <property type="entry name" value="UBIQUITIN CARBOXYL-TERMINAL HYDROLASE"/>
    <property type="match status" value="1"/>
</dbReference>
<dbReference type="GO" id="GO:0004843">
    <property type="term" value="F:cysteine-type deubiquitinase activity"/>
    <property type="evidence" value="ECO:0007669"/>
    <property type="project" value="UniProtKB-UniRule"/>
</dbReference>
<dbReference type="GO" id="GO:0005829">
    <property type="term" value="C:cytosol"/>
    <property type="evidence" value="ECO:0007669"/>
    <property type="project" value="TreeGrafter"/>
</dbReference>
<evidence type="ECO:0000256" key="9">
    <source>
        <dbReference type="ARBA" id="ARBA00022833"/>
    </source>
</evidence>
<comment type="similarity">
    <text evidence="2 11">Belongs to the peptidase C19 family.</text>
</comment>
<name>A0A1V9ZP45_9STRA</name>
<evidence type="ECO:0000259" key="14">
    <source>
        <dbReference type="PROSITE" id="PS50271"/>
    </source>
</evidence>
<dbReference type="InterPro" id="IPR028889">
    <property type="entry name" value="USP"/>
</dbReference>
<feature type="region of interest" description="Disordered" evidence="12">
    <location>
        <begin position="156"/>
        <end position="189"/>
    </location>
</feature>
<dbReference type="PROSITE" id="PS50235">
    <property type="entry name" value="USP_3"/>
    <property type="match status" value="1"/>
</dbReference>
<evidence type="ECO:0000256" key="10">
    <source>
        <dbReference type="PROSITE-ProRule" id="PRU00502"/>
    </source>
</evidence>
<dbReference type="Pfam" id="PF00443">
    <property type="entry name" value="UCH"/>
    <property type="match status" value="1"/>
</dbReference>
<evidence type="ECO:0000256" key="4">
    <source>
        <dbReference type="ARBA" id="ARBA00022723"/>
    </source>
</evidence>
<dbReference type="Proteomes" id="UP000243217">
    <property type="component" value="Unassembled WGS sequence"/>
</dbReference>
<proteinExistence type="inferred from homology"/>
<evidence type="ECO:0000256" key="5">
    <source>
        <dbReference type="ARBA" id="ARBA00022771"/>
    </source>
</evidence>
<comment type="catalytic activity">
    <reaction evidence="1 11">
        <text>Thiol-dependent hydrolysis of ester, thioester, amide, peptide and isopeptide bonds formed by the C-terminal Gly of ubiquitin (a 76-residue protein attached to proteins as an intracellular targeting signal).</text>
        <dbReference type="EC" id="3.4.19.12"/>
    </reaction>
</comment>
<dbReference type="SUPFAM" id="SSF57850">
    <property type="entry name" value="RING/U-box"/>
    <property type="match status" value="1"/>
</dbReference>
<dbReference type="STRING" id="74557.A0A1V9ZP45"/>
<dbReference type="InterPro" id="IPR018200">
    <property type="entry name" value="USP_CS"/>
</dbReference>
<dbReference type="InterPro" id="IPR050164">
    <property type="entry name" value="Peptidase_C19"/>
</dbReference>
<reference evidence="15 16" key="1">
    <citation type="journal article" date="2014" name="Genome Biol. Evol.">
        <title>The secreted proteins of Achlya hypogyna and Thraustotheca clavata identify the ancestral oomycete secretome and reveal gene acquisitions by horizontal gene transfer.</title>
        <authorList>
            <person name="Misner I."/>
            <person name="Blouin N."/>
            <person name="Leonard G."/>
            <person name="Richards T.A."/>
            <person name="Lane C.E."/>
        </authorList>
    </citation>
    <scope>NUCLEOTIDE SEQUENCE [LARGE SCALE GENOMIC DNA]</scope>
    <source>
        <strain evidence="15 16">ATCC 34112</strain>
    </source>
</reference>
<evidence type="ECO:0000256" key="11">
    <source>
        <dbReference type="RuleBase" id="RU366025"/>
    </source>
</evidence>
<keyword evidence="3 11" id="KW-0645">Protease</keyword>
<evidence type="ECO:0000313" key="16">
    <source>
        <dbReference type="Proteomes" id="UP000243217"/>
    </source>
</evidence>
<evidence type="ECO:0000259" key="13">
    <source>
        <dbReference type="PROSITE" id="PS50235"/>
    </source>
</evidence>
<keyword evidence="8 11" id="KW-0788">Thiol protease</keyword>
<dbReference type="InterPro" id="IPR001394">
    <property type="entry name" value="Peptidase_C19_UCH"/>
</dbReference>
<dbReference type="EMBL" id="JNBS01001784">
    <property type="protein sequence ID" value="OQR99764.1"/>
    <property type="molecule type" value="Genomic_DNA"/>
</dbReference>
<dbReference type="GO" id="GO:0008270">
    <property type="term" value="F:zinc ion binding"/>
    <property type="evidence" value="ECO:0007669"/>
    <property type="project" value="UniProtKB-KW"/>
</dbReference>
<dbReference type="PROSITE" id="PS00973">
    <property type="entry name" value="USP_2"/>
    <property type="match status" value="1"/>
</dbReference>
<protein>
    <recommendedName>
        <fullName evidence="11">Ubiquitin carboxyl-terminal hydrolase</fullName>
        <ecNumber evidence="11">3.4.19.12</ecNumber>
    </recommendedName>
</protein>
<keyword evidence="6 11" id="KW-0833">Ubl conjugation pathway</keyword>
<dbReference type="Gene3D" id="3.90.70.10">
    <property type="entry name" value="Cysteine proteinases"/>
    <property type="match status" value="1"/>
</dbReference>
<dbReference type="InterPro" id="IPR013083">
    <property type="entry name" value="Znf_RING/FYVE/PHD"/>
</dbReference>
<dbReference type="Gene3D" id="3.30.40.10">
    <property type="entry name" value="Zinc/RING finger domain, C3HC4 (zinc finger)"/>
    <property type="match status" value="1"/>
</dbReference>
<comment type="caution">
    <text evidence="15">The sequence shown here is derived from an EMBL/GenBank/DDBJ whole genome shotgun (WGS) entry which is preliminary data.</text>
</comment>
<feature type="domain" description="UBP-type" evidence="14">
    <location>
        <begin position="6"/>
        <end position="132"/>
    </location>
</feature>
<evidence type="ECO:0000256" key="3">
    <source>
        <dbReference type="ARBA" id="ARBA00022670"/>
    </source>
</evidence>
<evidence type="ECO:0000256" key="12">
    <source>
        <dbReference type="SAM" id="MobiDB-lite"/>
    </source>
</evidence>
<dbReference type="Pfam" id="PF02148">
    <property type="entry name" value="zf-UBP"/>
    <property type="match status" value="1"/>
</dbReference>
<gene>
    <name evidence="15" type="ORF">THRCLA_06404</name>
</gene>
<evidence type="ECO:0000256" key="7">
    <source>
        <dbReference type="ARBA" id="ARBA00022801"/>
    </source>
</evidence>